<dbReference type="PROSITE" id="PS00671">
    <property type="entry name" value="D_2_HYDROXYACID_DH_3"/>
    <property type="match status" value="1"/>
</dbReference>
<protein>
    <submittedName>
        <fullName evidence="7">C-terminal binding protein</fullName>
    </submittedName>
</protein>
<proteinExistence type="inferred from homology"/>
<dbReference type="SUPFAM" id="SSF51735">
    <property type="entry name" value="NAD(P)-binding Rossmann-fold domains"/>
    <property type="match status" value="1"/>
</dbReference>
<dbReference type="PANTHER" id="PTHR42789">
    <property type="entry name" value="D-ISOMER SPECIFIC 2-HYDROXYACID DEHYDROGENASE FAMILY PROTEIN (AFU_ORTHOLOGUE AFUA_6G10090)"/>
    <property type="match status" value="1"/>
</dbReference>
<dbReference type="RefSeq" id="WP_158224428.1">
    <property type="nucleotide sequence ID" value="NZ_CP091196.1"/>
</dbReference>
<dbReference type="Pfam" id="PF02826">
    <property type="entry name" value="2-Hacid_dh_C"/>
    <property type="match status" value="1"/>
</dbReference>
<dbReference type="PROSITE" id="PS00670">
    <property type="entry name" value="D_2_HYDROXYACID_DH_2"/>
    <property type="match status" value="1"/>
</dbReference>
<dbReference type="InterPro" id="IPR043322">
    <property type="entry name" value="CtBP"/>
</dbReference>
<dbReference type="Gene3D" id="3.40.50.720">
    <property type="entry name" value="NAD(P)-binding Rossmann-like Domain"/>
    <property type="match status" value="2"/>
</dbReference>
<keyword evidence="8" id="KW-1185">Reference proteome</keyword>
<sequence>MKRVLVTDHPWPSLDLESQIVAATGAEVVDASGDPAEIARLATGADAILTCFAKIPADVLDAARRCLTVARYGVGVDNIDVARATELGMVVSNVPDYCSDEVADHTLLLILALARRLVPHTRLLGHGGWDVTGTGTPSRLRGKVLGLVGLGTIGRALVPRALAVGLQVLTWSRTDRAVPGTEPAASLEELLAASDIVSLHVPATPQTRGMIGAAELAKMKPTAWLVNTARGSLVDTDALVSALRDRVIAAAALDVTDPEPLPPHHPLRTRDDVVLTPHVAFNSDGSLADLARTAATNVADVLTGLVPATVVNPEVLSSTALRMR</sequence>
<gene>
    <name evidence="7" type="ORF">L1857_19065</name>
</gene>
<name>A0ABY4NXK3_9PSEU</name>
<keyword evidence="3" id="KW-0520">NAD</keyword>
<dbReference type="InterPro" id="IPR050857">
    <property type="entry name" value="D-2-hydroxyacid_DH"/>
</dbReference>
<reference evidence="7" key="1">
    <citation type="submission" date="2022-01" db="EMBL/GenBank/DDBJ databases">
        <title>PSI-footprinting approach for the identification of protein synthesis inhibitor producers.</title>
        <authorList>
            <person name="Handel F."/>
            <person name="Kulik A."/>
            <person name="Wex K.W."/>
            <person name="Berscheid A."/>
            <person name="Saur J.S."/>
            <person name="Winkler A."/>
            <person name="Wibberg D."/>
            <person name="Kalinowski J."/>
            <person name="Broetz-Oesterhelt H."/>
            <person name="Mast Y."/>
        </authorList>
    </citation>
    <scope>NUCLEOTIDE SEQUENCE</scope>
    <source>
        <strain evidence="7">KNN 49.3e</strain>
    </source>
</reference>
<dbReference type="InterPro" id="IPR029753">
    <property type="entry name" value="D-isomer_DH_CS"/>
</dbReference>
<keyword evidence="2 4" id="KW-0560">Oxidoreductase</keyword>
<evidence type="ECO:0000313" key="8">
    <source>
        <dbReference type="Proteomes" id="UP000830158"/>
    </source>
</evidence>
<dbReference type="PANTHER" id="PTHR42789:SF1">
    <property type="entry name" value="D-ISOMER SPECIFIC 2-HYDROXYACID DEHYDROGENASE FAMILY PROTEIN (AFU_ORTHOLOGUE AFUA_6G10090)"/>
    <property type="match status" value="1"/>
</dbReference>
<evidence type="ECO:0000259" key="5">
    <source>
        <dbReference type="Pfam" id="PF00389"/>
    </source>
</evidence>
<evidence type="ECO:0000256" key="3">
    <source>
        <dbReference type="ARBA" id="ARBA00023027"/>
    </source>
</evidence>
<feature type="domain" description="D-isomer specific 2-hydroxyacid dehydrogenase catalytic" evidence="5">
    <location>
        <begin position="28"/>
        <end position="312"/>
    </location>
</feature>
<dbReference type="CDD" id="cd05299">
    <property type="entry name" value="CtBP_dh"/>
    <property type="match status" value="1"/>
</dbReference>
<dbReference type="EMBL" id="CP091196">
    <property type="protein sequence ID" value="UQS24771.1"/>
    <property type="molecule type" value="Genomic_DNA"/>
</dbReference>
<evidence type="ECO:0000259" key="6">
    <source>
        <dbReference type="Pfam" id="PF02826"/>
    </source>
</evidence>
<comment type="similarity">
    <text evidence="1 4">Belongs to the D-isomer specific 2-hydroxyacid dehydrogenase family.</text>
</comment>
<accession>A0ABY4NXK3</accession>
<feature type="domain" description="D-isomer specific 2-hydroxyacid dehydrogenase NAD-binding" evidence="6">
    <location>
        <begin position="108"/>
        <end position="280"/>
    </location>
</feature>
<evidence type="ECO:0000256" key="1">
    <source>
        <dbReference type="ARBA" id="ARBA00005854"/>
    </source>
</evidence>
<evidence type="ECO:0000256" key="2">
    <source>
        <dbReference type="ARBA" id="ARBA00023002"/>
    </source>
</evidence>
<evidence type="ECO:0000256" key="4">
    <source>
        <dbReference type="RuleBase" id="RU003719"/>
    </source>
</evidence>
<dbReference type="InterPro" id="IPR006140">
    <property type="entry name" value="D-isomer_DH_NAD-bd"/>
</dbReference>
<dbReference type="SUPFAM" id="SSF52283">
    <property type="entry name" value="Formate/glycerate dehydrogenase catalytic domain-like"/>
    <property type="match status" value="1"/>
</dbReference>
<dbReference type="Pfam" id="PF00389">
    <property type="entry name" value="2-Hacid_dh"/>
    <property type="match status" value="1"/>
</dbReference>
<organism evidence="7 8">
    <name type="scientific">Amycolatopsis thermalba</name>
    <dbReference type="NCBI Taxonomy" id="944492"/>
    <lineage>
        <taxon>Bacteria</taxon>
        <taxon>Bacillati</taxon>
        <taxon>Actinomycetota</taxon>
        <taxon>Actinomycetes</taxon>
        <taxon>Pseudonocardiales</taxon>
        <taxon>Pseudonocardiaceae</taxon>
        <taxon>Amycolatopsis</taxon>
    </lineage>
</organism>
<dbReference type="Proteomes" id="UP000830158">
    <property type="component" value="Chromosome"/>
</dbReference>
<dbReference type="InterPro" id="IPR036291">
    <property type="entry name" value="NAD(P)-bd_dom_sf"/>
</dbReference>
<evidence type="ECO:0000313" key="7">
    <source>
        <dbReference type="EMBL" id="UQS24771.1"/>
    </source>
</evidence>
<dbReference type="InterPro" id="IPR006139">
    <property type="entry name" value="D-isomer_2_OHA_DH_cat_dom"/>
</dbReference>